<dbReference type="GO" id="GO:0005886">
    <property type="term" value="C:plasma membrane"/>
    <property type="evidence" value="ECO:0007669"/>
    <property type="project" value="UniProtKB-SubCell"/>
</dbReference>
<dbReference type="PANTHER" id="PTHR45138">
    <property type="entry name" value="REGULATORY COMPONENTS OF SENSORY TRANSDUCTION SYSTEM"/>
    <property type="match status" value="1"/>
</dbReference>
<feature type="domain" description="PAC" evidence="8">
    <location>
        <begin position="490"/>
        <end position="547"/>
    </location>
</feature>
<dbReference type="InterPro" id="IPR001610">
    <property type="entry name" value="PAC"/>
</dbReference>
<dbReference type="GO" id="GO:0043709">
    <property type="term" value="P:cell adhesion involved in single-species biofilm formation"/>
    <property type="evidence" value="ECO:0007669"/>
    <property type="project" value="TreeGrafter"/>
</dbReference>
<comment type="subcellular location">
    <subcellularLocation>
        <location evidence="1">Cell membrane</location>
        <topology evidence="1">Multi-pass membrane protein</topology>
    </subcellularLocation>
</comment>
<dbReference type="AlphaFoldDB" id="A0A2T1C0K3"/>
<keyword evidence="6" id="KW-0175">Coiled coil</keyword>
<dbReference type="NCBIfam" id="TIGR00229">
    <property type="entry name" value="sensory_box"/>
    <property type="match status" value="1"/>
</dbReference>
<feature type="domain" description="HAMP" evidence="9">
    <location>
        <begin position="356"/>
        <end position="408"/>
    </location>
</feature>
<feature type="domain" description="GGDEF" evidence="10">
    <location>
        <begin position="618"/>
        <end position="755"/>
    </location>
</feature>
<dbReference type="GO" id="GO:1902201">
    <property type="term" value="P:negative regulation of bacterial-type flagellum-dependent cell motility"/>
    <property type="evidence" value="ECO:0007669"/>
    <property type="project" value="TreeGrafter"/>
</dbReference>
<dbReference type="FunFam" id="3.30.70.270:FF:000001">
    <property type="entry name" value="Diguanylate cyclase domain protein"/>
    <property type="match status" value="1"/>
</dbReference>
<dbReference type="PANTHER" id="PTHR45138:SF9">
    <property type="entry name" value="DIGUANYLATE CYCLASE DGCM-RELATED"/>
    <property type="match status" value="1"/>
</dbReference>
<dbReference type="PROSITE" id="PS50885">
    <property type="entry name" value="HAMP"/>
    <property type="match status" value="1"/>
</dbReference>
<dbReference type="OrthoDB" id="436222at2"/>
<dbReference type="CDD" id="cd06225">
    <property type="entry name" value="HAMP"/>
    <property type="match status" value="1"/>
</dbReference>
<gene>
    <name evidence="11" type="ORF">C7B64_16535</name>
</gene>
<evidence type="ECO:0000256" key="2">
    <source>
        <dbReference type="ARBA" id="ARBA00022475"/>
    </source>
</evidence>
<evidence type="ECO:0000313" key="12">
    <source>
        <dbReference type="Proteomes" id="UP000238762"/>
    </source>
</evidence>
<dbReference type="PROSITE" id="PS50113">
    <property type="entry name" value="PAC"/>
    <property type="match status" value="1"/>
</dbReference>
<dbReference type="Pfam" id="PF00672">
    <property type="entry name" value="HAMP"/>
    <property type="match status" value="1"/>
</dbReference>
<feature type="transmembrane region" description="Helical" evidence="7">
    <location>
        <begin position="336"/>
        <end position="358"/>
    </location>
</feature>
<dbReference type="InterPro" id="IPR000014">
    <property type="entry name" value="PAS"/>
</dbReference>
<dbReference type="Gene3D" id="3.30.450.20">
    <property type="entry name" value="PAS domain"/>
    <property type="match status" value="2"/>
</dbReference>
<dbReference type="GO" id="GO:0052621">
    <property type="term" value="F:diguanylate cyclase activity"/>
    <property type="evidence" value="ECO:0007669"/>
    <property type="project" value="TreeGrafter"/>
</dbReference>
<evidence type="ECO:0000256" key="1">
    <source>
        <dbReference type="ARBA" id="ARBA00004651"/>
    </source>
</evidence>
<protein>
    <recommendedName>
        <fullName evidence="13">Diguanylate cyclase</fullName>
    </recommendedName>
</protein>
<evidence type="ECO:0000313" key="11">
    <source>
        <dbReference type="EMBL" id="PSB01796.1"/>
    </source>
</evidence>
<evidence type="ECO:0000256" key="5">
    <source>
        <dbReference type="ARBA" id="ARBA00023136"/>
    </source>
</evidence>
<dbReference type="NCBIfam" id="TIGR00254">
    <property type="entry name" value="GGDEF"/>
    <property type="match status" value="1"/>
</dbReference>
<evidence type="ECO:0000259" key="8">
    <source>
        <dbReference type="PROSITE" id="PS50113"/>
    </source>
</evidence>
<dbReference type="InterPro" id="IPR000700">
    <property type="entry name" value="PAS-assoc_C"/>
</dbReference>
<keyword evidence="2" id="KW-1003">Cell membrane</keyword>
<evidence type="ECO:0008006" key="13">
    <source>
        <dbReference type="Google" id="ProtNLM"/>
    </source>
</evidence>
<dbReference type="SMART" id="SM00304">
    <property type="entry name" value="HAMP"/>
    <property type="match status" value="1"/>
</dbReference>
<dbReference type="Gene3D" id="6.10.340.10">
    <property type="match status" value="1"/>
</dbReference>
<dbReference type="GO" id="GO:0007165">
    <property type="term" value="P:signal transduction"/>
    <property type="evidence" value="ECO:0007669"/>
    <property type="project" value="InterPro"/>
</dbReference>
<reference evidence="11 12" key="1">
    <citation type="submission" date="2018-02" db="EMBL/GenBank/DDBJ databases">
        <authorList>
            <person name="Cohen D.B."/>
            <person name="Kent A.D."/>
        </authorList>
    </citation>
    <scope>NUCLEOTIDE SEQUENCE [LARGE SCALE GENOMIC DNA]</scope>
    <source>
        <strain evidence="11 12">CCAP 1448/3</strain>
    </source>
</reference>
<keyword evidence="3 7" id="KW-0812">Transmembrane</keyword>
<dbReference type="InterPro" id="IPR050469">
    <property type="entry name" value="Diguanylate_Cyclase"/>
</dbReference>
<dbReference type="SMART" id="SM00267">
    <property type="entry name" value="GGDEF"/>
    <property type="match status" value="1"/>
</dbReference>
<dbReference type="CDD" id="cd12913">
    <property type="entry name" value="PDC1_MCP_like"/>
    <property type="match status" value="1"/>
</dbReference>
<evidence type="ECO:0000256" key="6">
    <source>
        <dbReference type="SAM" id="Coils"/>
    </source>
</evidence>
<dbReference type="Pfam" id="PF00990">
    <property type="entry name" value="GGDEF"/>
    <property type="match status" value="1"/>
</dbReference>
<dbReference type="SUPFAM" id="SSF55073">
    <property type="entry name" value="Nucleotide cyclase"/>
    <property type="match status" value="1"/>
</dbReference>
<dbReference type="InterPro" id="IPR035965">
    <property type="entry name" value="PAS-like_dom_sf"/>
</dbReference>
<dbReference type="InterPro" id="IPR033479">
    <property type="entry name" value="dCache_1"/>
</dbReference>
<dbReference type="InterPro" id="IPR043128">
    <property type="entry name" value="Rev_trsase/Diguanyl_cyclase"/>
</dbReference>
<dbReference type="Gene3D" id="3.30.70.270">
    <property type="match status" value="1"/>
</dbReference>
<evidence type="ECO:0000259" key="9">
    <source>
        <dbReference type="PROSITE" id="PS50885"/>
    </source>
</evidence>
<sequence>MSLRFVLVWAFVLQTFAVVGLTGYLSFRNGQLAVNNLVSQLINQVGDRVDQHLDEYLNNAQQVNQINADAIATNHLNIDDFKGMEKYFWRQQRLYGFTYMNFGNPEQEFLGVGNVPNRIEIAEITKQHPGDLYSYTVDNQGNRQQLHHIQPKVRTLSEPWYVKTVAARKPIWSPIYNWADIPVEMSMAASYPVYDAQGRLRCVLGIDLSLSEISRFLHQLDVGQTGQSMIIERSGLIVASSSPQPSYTIKNNKGERLKASDSQDPLIKATAQHLAATFGDLNKIKQDRRLDFEFARKKQFVRVKPYRDAFGLDWLIIVAVPESDFMAEINANTRTTIWLCIAALTVAVTIATLMARWISQPILHLNKATREIAKGKLDTTLNIKNSNEVGELAESFNWMTEQLQASFAQMQALNTALAHSESRFIQFLEALPIGIAVKSLDNKVAYLNLTAQQLLNMDLASLNYPQEWPLYVVNTDSKCPRESLPTMRALKGESLLLDNLEIRRDGKTIPLEIQATPILDSQGKVIYAIATFQDISERKQAQKVVAEYNLMLQQQVQERTLALEQEIDERKRIEANLHTANQELDRLARLDGLTQLANRRCFDEYLAAQWQILLQEKQPISLIIADVDYFKAYNDTYGHQAGDLCLCAIARVISKATRKTGDLATRYGGEEFAVILPHTHLEDAIKVAQRIRTDIEELQLPHISSQVSQQVTLSLGIATMIPNPELSPAQLITIADRALYQAKLNGRDRFVIATFPSNS</sequence>
<dbReference type="InterPro" id="IPR013656">
    <property type="entry name" value="PAS_4"/>
</dbReference>
<feature type="coiled-coil region" evidence="6">
    <location>
        <begin position="563"/>
        <end position="590"/>
    </location>
</feature>
<dbReference type="Pfam" id="PF08448">
    <property type="entry name" value="PAS_4"/>
    <property type="match status" value="1"/>
</dbReference>
<comment type="caution">
    <text evidence="11">The sequence shown here is derived from an EMBL/GenBank/DDBJ whole genome shotgun (WGS) entry which is preliminary data.</text>
</comment>
<dbReference type="Proteomes" id="UP000238762">
    <property type="component" value="Unassembled WGS sequence"/>
</dbReference>
<dbReference type="SUPFAM" id="SSF55785">
    <property type="entry name" value="PYP-like sensor domain (PAS domain)"/>
    <property type="match status" value="1"/>
</dbReference>
<keyword evidence="5 7" id="KW-0472">Membrane</keyword>
<evidence type="ECO:0000256" key="4">
    <source>
        <dbReference type="ARBA" id="ARBA00022989"/>
    </source>
</evidence>
<dbReference type="Pfam" id="PF02743">
    <property type="entry name" value="dCache_1"/>
    <property type="match status" value="1"/>
</dbReference>
<dbReference type="SMART" id="SM00086">
    <property type="entry name" value="PAC"/>
    <property type="match status" value="1"/>
</dbReference>
<dbReference type="InterPro" id="IPR003660">
    <property type="entry name" value="HAMP_dom"/>
</dbReference>
<evidence type="ECO:0000256" key="7">
    <source>
        <dbReference type="SAM" id="Phobius"/>
    </source>
</evidence>
<accession>A0A2T1C0K3</accession>
<evidence type="ECO:0000256" key="3">
    <source>
        <dbReference type="ARBA" id="ARBA00022692"/>
    </source>
</evidence>
<dbReference type="PROSITE" id="PS50887">
    <property type="entry name" value="GGDEF"/>
    <property type="match status" value="1"/>
</dbReference>
<evidence type="ECO:0000259" key="10">
    <source>
        <dbReference type="PROSITE" id="PS50887"/>
    </source>
</evidence>
<dbReference type="RefSeq" id="WP_106289764.1">
    <property type="nucleotide sequence ID" value="NZ_CAWNTC010000116.1"/>
</dbReference>
<name>A0A2T1C0K3_9CYAN</name>
<keyword evidence="4 7" id="KW-1133">Transmembrane helix</keyword>
<dbReference type="InterPro" id="IPR000160">
    <property type="entry name" value="GGDEF_dom"/>
</dbReference>
<dbReference type="EMBL" id="PVWJ01000088">
    <property type="protein sequence ID" value="PSB01796.1"/>
    <property type="molecule type" value="Genomic_DNA"/>
</dbReference>
<dbReference type="InterPro" id="IPR029787">
    <property type="entry name" value="Nucleotide_cyclase"/>
</dbReference>
<dbReference type="SUPFAM" id="SSF158472">
    <property type="entry name" value="HAMP domain-like"/>
    <property type="match status" value="1"/>
</dbReference>
<dbReference type="CDD" id="cd01949">
    <property type="entry name" value="GGDEF"/>
    <property type="match status" value="1"/>
</dbReference>
<reference evidence="11 12" key="2">
    <citation type="submission" date="2018-03" db="EMBL/GenBank/DDBJ databases">
        <title>The ancient ancestry and fast evolution of plastids.</title>
        <authorList>
            <person name="Moore K.R."/>
            <person name="Magnabosco C."/>
            <person name="Momper L."/>
            <person name="Gold D.A."/>
            <person name="Bosak T."/>
            <person name="Fournier G.P."/>
        </authorList>
    </citation>
    <scope>NUCLEOTIDE SEQUENCE [LARGE SCALE GENOMIC DNA]</scope>
    <source>
        <strain evidence="11 12">CCAP 1448/3</strain>
    </source>
</reference>
<dbReference type="CDD" id="cd00130">
    <property type="entry name" value="PAS"/>
    <property type="match status" value="1"/>
</dbReference>
<organism evidence="11 12">
    <name type="scientific">Merismopedia glauca CCAP 1448/3</name>
    <dbReference type="NCBI Taxonomy" id="1296344"/>
    <lineage>
        <taxon>Bacteria</taxon>
        <taxon>Bacillati</taxon>
        <taxon>Cyanobacteriota</taxon>
        <taxon>Cyanophyceae</taxon>
        <taxon>Synechococcales</taxon>
        <taxon>Merismopediaceae</taxon>
        <taxon>Merismopedia</taxon>
    </lineage>
</organism>
<proteinExistence type="predicted"/>
<keyword evidence="12" id="KW-1185">Reference proteome</keyword>